<dbReference type="RefSeq" id="WP_127052154.1">
    <property type="nucleotide sequence ID" value="NZ_RSCM01000001.1"/>
</dbReference>
<evidence type="ECO:0000313" key="2">
    <source>
        <dbReference type="Proteomes" id="UP000276103"/>
    </source>
</evidence>
<name>A0A3S1CEK5_ANAVA</name>
<evidence type="ECO:0000313" key="1">
    <source>
        <dbReference type="EMBL" id="RUT00021.1"/>
    </source>
</evidence>
<gene>
    <name evidence="1" type="ORF">DSM107003_06040</name>
</gene>
<comment type="caution">
    <text evidence="1">The sequence shown here is derived from an EMBL/GenBank/DDBJ whole genome shotgun (WGS) entry which is preliminary data.</text>
</comment>
<reference evidence="1 2" key="1">
    <citation type="journal article" date="2019" name="Genome Biol. Evol.">
        <title>Day and night: Metabolic profiles and evolutionary relationships of six axenic non-marine cyanobacteria.</title>
        <authorList>
            <person name="Will S.E."/>
            <person name="Henke P."/>
            <person name="Boedeker C."/>
            <person name="Huang S."/>
            <person name="Brinkmann H."/>
            <person name="Rohde M."/>
            <person name="Jarek M."/>
            <person name="Friedl T."/>
            <person name="Seufert S."/>
            <person name="Schumacher M."/>
            <person name="Overmann J."/>
            <person name="Neumann-Schaal M."/>
            <person name="Petersen J."/>
        </authorList>
    </citation>
    <scope>NUCLEOTIDE SEQUENCE [LARGE SCALE GENOMIC DNA]</scope>
    <source>
        <strain evidence="1 2">SAG 1403-4b</strain>
    </source>
</reference>
<organism evidence="1 2">
    <name type="scientific">Trichormus variabilis SAG 1403-4b</name>
    <dbReference type="NCBI Taxonomy" id="447716"/>
    <lineage>
        <taxon>Bacteria</taxon>
        <taxon>Bacillati</taxon>
        <taxon>Cyanobacteriota</taxon>
        <taxon>Cyanophyceae</taxon>
        <taxon>Nostocales</taxon>
        <taxon>Nostocaceae</taxon>
        <taxon>Trichormus</taxon>
    </lineage>
</organism>
<dbReference type="EMBL" id="RSCM01000001">
    <property type="protein sequence ID" value="RUT00021.1"/>
    <property type="molecule type" value="Genomic_DNA"/>
</dbReference>
<dbReference type="OrthoDB" id="495380at2"/>
<protein>
    <submittedName>
        <fullName evidence="1">Uncharacterized protein</fullName>
    </submittedName>
</protein>
<sequence>MNKYLMKTIDYQEWKIELYQWFAKKRFEIICYSPTGNKLDYSKISMRCWFNEDFAIDEAKEFIDLIISQQNINPISVSKSKWNHFELAETQQVDLSKLAG</sequence>
<dbReference type="AlphaFoldDB" id="A0A3S1CEK5"/>
<dbReference type="Proteomes" id="UP000276103">
    <property type="component" value="Unassembled WGS sequence"/>
</dbReference>
<accession>A0A3S1CEK5</accession>
<proteinExistence type="predicted"/>
<keyword evidence="2" id="KW-1185">Reference proteome</keyword>